<dbReference type="RefSeq" id="XP_070141473.1">
    <property type="nucleotide sequence ID" value="XM_070285372.1"/>
</dbReference>
<protein>
    <recommendedName>
        <fullName evidence="4">Retrotransposon gag domain-containing protein</fullName>
    </recommendedName>
</protein>
<reference evidence="3" key="1">
    <citation type="submission" date="2025-08" db="UniProtKB">
        <authorList>
            <consortium name="RefSeq"/>
        </authorList>
    </citation>
    <scope>IDENTIFICATION</scope>
    <source>
        <strain evidence="3">14028-0561.14</strain>
        <tissue evidence="3">Whole fly</tissue>
    </source>
</reference>
<feature type="compositionally biased region" description="Low complexity" evidence="1">
    <location>
        <begin position="227"/>
        <end position="236"/>
    </location>
</feature>
<evidence type="ECO:0000313" key="3">
    <source>
        <dbReference type="RefSeq" id="XP_070141473.1"/>
    </source>
</evidence>
<keyword evidence="2" id="KW-1185">Reference proteome</keyword>
<gene>
    <name evidence="3" type="primary">LOC138928350</name>
</gene>
<evidence type="ECO:0000313" key="2">
    <source>
        <dbReference type="Proteomes" id="UP001652661"/>
    </source>
</evidence>
<feature type="region of interest" description="Disordered" evidence="1">
    <location>
        <begin position="28"/>
        <end position="50"/>
    </location>
</feature>
<feature type="region of interest" description="Disordered" evidence="1">
    <location>
        <begin position="164"/>
        <end position="257"/>
    </location>
</feature>
<feature type="compositionally biased region" description="Basic and acidic residues" evidence="1">
    <location>
        <begin position="28"/>
        <end position="41"/>
    </location>
</feature>
<evidence type="ECO:0008006" key="4">
    <source>
        <dbReference type="Google" id="ProtNLM"/>
    </source>
</evidence>
<proteinExistence type="predicted"/>
<evidence type="ECO:0000256" key="1">
    <source>
        <dbReference type="SAM" id="MobiDB-lite"/>
    </source>
</evidence>
<organism evidence="2 3">
    <name type="scientific">Drosophila kikkawai</name>
    <name type="common">Fruit fly</name>
    <dbReference type="NCBI Taxonomy" id="30033"/>
    <lineage>
        <taxon>Eukaryota</taxon>
        <taxon>Metazoa</taxon>
        <taxon>Ecdysozoa</taxon>
        <taxon>Arthropoda</taxon>
        <taxon>Hexapoda</taxon>
        <taxon>Insecta</taxon>
        <taxon>Pterygota</taxon>
        <taxon>Neoptera</taxon>
        <taxon>Endopterygota</taxon>
        <taxon>Diptera</taxon>
        <taxon>Brachycera</taxon>
        <taxon>Muscomorpha</taxon>
        <taxon>Ephydroidea</taxon>
        <taxon>Drosophilidae</taxon>
        <taxon>Drosophila</taxon>
        <taxon>Sophophora</taxon>
    </lineage>
</organism>
<sequence length="368" mass="40652">MRCDGLCRWFRMPCIIARRRKTWAAGREKITKDGTSGEKRQLGGSLSLPGGRGRISKQRMKYAIGSCRVAHGQGAVGGVVGGAAGDSWKLSPPRRGIPSEIASSVNAAVAQAYETHRAAASDNFSRTLQEEIRNGFLEMMTMIIQVIQPLKETAVAVRTLQQQAGHADVEADGGYGPRPRRQEAGAATGAYPKSKREEENPKISPPKPPRRHSGHADWDVGAGWFPGGQQQTTGGQRSRCQTADDARRNSAEGLWGPERREGAVRGVRIEKWEIVDGDPNKLAVEDFVFRVEYLQRQSRCSWDQVLGSFYQLMRDQAAEWYWQQVKENPPQTWDDLKESLVARFSGIGGEFERRRICGGVFPSDAAAG</sequence>
<dbReference type="GeneID" id="138928350"/>
<name>A0ABM4GFH6_DROKI</name>
<dbReference type="Proteomes" id="UP001652661">
    <property type="component" value="Chromosome 3L"/>
</dbReference>
<accession>A0ABM4GFH6</accession>